<dbReference type="InParanoid" id="H1XSC0"/>
<evidence type="ECO:0000313" key="4">
    <source>
        <dbReference type="Proteomes" id="UP000183868"/>
    </source>
</evidence>
<dbReference type="eggNOG" id="COG2027">
    <property type="taxonomic scope" value="Bacteria"/>
</dbReference>
<dbReference type="RefSeq" id="WP_006928430.1">
    <property type="nucleotide sequence ID" value="NZ_CM001402.1"/>
</dbReference>
<dbReference type="OrthoDB" id="8740273at2"/>
<dbReference type="Pfam" id="PF07313">
    <property type="entry name" value="AmiA-like"/>
    <property type="match status" value="1"/>
</dbReference>
<dbReference type="Gene3D" id="2.30.260.10">
    <property type="entry name" value="putative xylanase like domain"/>
    <property type="match status" value="1"/>
</dbReference>
<dbReference type="STRING" id="880073.Cabys_445"/>
<reference evidence="1 4" key="2">
    <citation type="submission" date="2016-11" db="EMBL/GenBank/DDBJ databases">
        <title>Genomic analysis of Caldithrix abyssi and proposal of a novel bacterial phylum Caldithrichaeota.</title>
        <authorList>
            <person name="Kublanov I."/>
            <person name="Sigalova O."/>
            <person name="Gavrilov S."/>
            <person name="Lebedinsky A."/>
            <person name="Ivanova N."/>
            <person name="Daum C."/>
            <person name="Reddy T."/>
            <person name="Klenk H.P."/>
            <person name="Goker M."/>
            <person name="Reva O."/>
            <person name="Miroshnichenko M."/>
            <person name="Kyprides N."/>
            <person name="Woyke T."/>
            <person name="Gelfand M."/>
        </authorList>
    </citation>
    <scope>NUCLEOTIDE SEQUENCE [LARGE SCALE GENOMIC DNA]</scope>
    <source>
        <strain evidence="1 4">LF13</strain>
    </source>
</reference>
<organism evidence="2 3">
    <name type="scientific">Caldithrix abyssi DSM 13497</name>
    <dbReference type="NCBI Taxonomy" id="880073"/>
    <lineage>
        <taxon>Bacteria</taxon>
        <taxon>Pseudomonadati</taxon>
        <taxon>Calditrichota</taxon>
        <taxon>Calditrichia</taxon>
        <taxon>Calditrichales</taxon>
        <taxon>Calditrichaceae</taxon>
        <taxon>Caldithrix</taxon>
    </lineage>
</organism>
<keyword evidence="3" id="KW-1185">Reference proteome</keyword>
<gene>
    <name evidence="1" type="ORF">Cabys_445</name>
    <name evidence="2" type="ORF">Calab_1715</name>
</gene>
<dbReference type="Proteomes" id="UP000004671">
    <property type="component" value="Chromosome"/>
</dbReference>
<dbReference type="EMBL" id="CM001402">
    <property type="protein sequence ID" value="EHO41332.1"/>
    <property type="molecule type" value="Genomic_DNA"/>
</dbReference>
<dbReference type="SUPFAM" id="SSF54001">
    <property type="entry name" value="Cysteine proteinases"/>
    <property type="match status" value="1"/>
</dbReference>
<protein>
    <recommendedName>
        <fullName evidence="5">DUF1460 domain-containing protein</fullName>
    </recommendedName>
</protein>
<dbReference type="AlphaFoldDB" id="H1XSC0"/>
<evidence type="ECO:0000313" key="2">
    <source>
        <dbReference type="EMBL" id="EHO41332.1"/>
    </source>
</evidence>
<dbReference type="KEGG" id="caby:Cabys_445"/>
<reference evidence="2 3" key="1">
    <citation type="submission" date="2011-09" db="EMBL/GenBank/DDBJ databases">
        <title>The permanent draft genome of Caldithrix abyssi DSM 13497.</title>
        <authorList>
            <consortium name="US DOE Joint Genome Institute (JGI-PGF)"/>
            <person name="Lucas S."/>
            <person name="Han J."/>
            <person name="Lapidus A."/>
            <person name="Bruce D."/>
            <person name="Goodwin L."/>
            <person name="Pitluck S."/>
            <person name="Peters L."/>
            <person name="Kyrpides N."/>
            <person name="Mavromatis K."/>
            <person name="Ivanova N."/>
            <person name="Mikhailova N."/>
            <person name="Chertkov O."/>
            <person name="Detter J.C."/>
            <person name="Tapia R."/>
            <person name="Han C."/>
            <person name="Land M."/>
            <person name="Hauser L."/>
            <person name="Markowitz V."/>
            <person name="Cheng J.-F."/>
            <person name="Hugenholtz P."/>
            <person name="Woyke T."/>
            <person name="Wu D."/>
            <person name="Spring S."/>
            <person name="Brambilla E."/>
            <person name="Klenk H.-P."/>
            <person name="Eisen J.A."/>
        </authorList>
    </citation>
    <scope>NUCLEOTIDE SEQUENCE [LARGE SCALE GENOMIC DNA]</scope>
    <source>
        <strain evidence="2 3">DSM 13497</strain>
    </source>
</reference>
<dbReference type="Gene3D" id="1.10.3670.10">
    <property type="entry name" value="Putative xylanase like domain"/>
    <property type="match status" value="1"/>
</dbReference>
<name>H1XSC0_CALAY</name>
<sequence length="302" mass="34989" precursor="true">MRLILIIISVAFVFTIANAQSVSKKFYQMSHQEIDSVLREISKKPLTITEKMNLFSEYFLGMPYNLHCVGDGPYALYEAWPLVNFKETNCMSYCEHVLALSISDYWDNFFNNLQQIRYRDGLIGMKTRNHYTMADWLPQNSWLLQDVTRKVGGALTRKVTRTISHRKFFAGKGISDTIDVLPDRKLTIDYIPLQDLIKVKERLKNGDICALIFNNKDDIFSAHMVMIMDNNGQQVVRESTTRGMSTFDTAYDTWVEQLNTKYKDRYIGLAVMRVRDELNTPGKIIKPWEIAGLKNKLRRGGK</sequence>
<evidence type="ECO:0000313" key="1">
    <source>
        <dbReference type="EMBL" id="APF17196.1"/>
    </source>
</evidence>
<evidence type="ECO:0008006" key="5">
    <source>
        <dbReference type="Google" id="ProtNLM"/>
    </source>
</evidence>
<dbReference type="InterPro" id="IPR010846">
    <property type="entry name" value="AmiA-like"/>
</dbReference>
<dbReference type="PaxDb" id="880073-Calab_1715"/>
<dbReference type="HOGENOM" id="CLU_070818_0_0_0"/>
<accession>H1XSC0</accession>
<proteinExistence type="predicted"/>
<dbReference type="EMBL" id="CP018099">
    <property type="protein sequence ID" value="APF17196.1"/>
    <property type="molecule type" value="Genomic_DNA"/>
</dbReference>
<dbReference type="Proteomes" id="UP000183868">
    <property type="component" value="Chromosome"/>
</dbReference>
<evidence type="ECO:0000313" key="3">
    <source>
        <dbReference type="Proteomes" id="UP000004671"/>
    </source>
</evidence>
<dbReference type="InterPro" id="IPR038765">
    <property type="entry name" value="Papain-like_cys_pep_sf"/>
</dbReference>